<organism evidence="2 3">
    <name type="scientific">Gilvimarinus gilvus</name>
    <dbReference type="NCBI Taxonomy" id="3058038"/>
    <lineage>
        <taxon>Bacteria</taxon>
        <taxon>Pseudomonadati</taxon>
        <taxon>Pseudomonadota</taxon>
        <taxon>Gammaproteobacteria</taxon>
        <taxon>Cellvibrionales</taxon>
        <taxon>Cellvibrionaceae</taxon>
        <taxon>Gilvimarinus</taxon>
    </lineage>
</organism>
<name>A0ABU4RZ48_9GAMM</name>
<keyword evidence="3" id="KW-1185">Reference proteome</keyword>
<dbReference type="EMBL" id="JAXAFO010000020">
    <property type="protein sequence ID" value="MDX6850153.1"/>
    <property type="molecule type" value="Genomic_DNA"/>
</dbReference>
<evidence type="ECO:0000313" key="3">
    <source>
        <dbReference type="Proteomes" id="UP001273505"/>
    </source>
</evidence>
<sequence length="162" mass="17850">MRAQQYIESDRHQEVASLLVPIVDKLLLLPNVTVAEIVPVAQVSPVADGPDWLLGEFVWREIKLPLISYELLNGNSKPSLNARCRIAVLNTTGESDDLGFIAVLTQGLPRLARITPDEIVENSDAPSDTYDDMAISWSGELATIPSVARIEQAYLAARKDFH</sequence>
<evidence type="ECO:0000259" key="1">
    <source>
        <dbReference type="PROSITE" id="PS50851"/>
    </source>
</evidence>
<dbReference type="Gene3D" id="2.40.50.180">
    <property type="entry name" value="CheA-289, Domain 4"/>
    <property type="match status" value="1"/>
</dbReference>
<dbReference type="PROSITE" id="PS50851">
    <property type="entry name" value="CHEW"/>
    <property type="match status" value="1"/>
</dbReference>
<proteinExistence type="predicted"/>
<dbReference type="RefSeq" id="WP_302723755.1">
    <property type="nucleotide sequence ID" value="NZ_JAULRU010000692.1"/>
</dbReference>
<protein>
    <submittedName>
        <fullName evidence="2">Chemotaxis protein CheW</fullName>
    </submittedName>
</protein>
<dbReference type="InterPro" id="IPR036061">
    <property type="entry name" value="CheW-like_dom_sf"/>
</dbReference>
<accession>A0ABU4RZ48</accession>
<feature type="domain" description="CheW-like" evidence="1">
    <location>
        <begin position="14"/>
        <end position="156"/>
    </location>
</feature>
<evidence type="ECO:0000313" key="2">
    <source>
        <dbReference type="EMBL" id="MDX6850153.1"/>
    </source>
</evidence>
<dbReference type="Proteomes" id="UP001273505">
    <property type="component" value="Unassembled WGS sequence"/>
</dbReference>
<dbReference type="SUPFAM" id="SSF50341">
    <property type="entry name" value="CheW-like"/>
    <property type="match status" value="1"/>
</dbReference>
<dbReference type="InterPro" id="IPR002545">
    <property type="entry name" value="CheW-lke_dom"/>
</dbReference>
<dbReference type="Pfam" id="PF01584">
    <property type="entry name" value="CheW"/>
    <property type="match status" value="1"/>
</dbReference>
<gene>
    <name evidence="2" type="ORF">SCD92_12340</name>
</gene>
<comment type="caution">
    <text evidence="2">The sequence shown here is derived from an EMBL/GenBank/DDBJ whole genome shotgun (WGS) entry which is preliminary data.</text>
</comment>
<reference evidence="2 3" key="1">
    <citation type="submission" date="2023-11" db="EMBL/GenBank/DDBJ databases">
        <title>Gilvimarinus fulvus sp. nov., isolated from the surface of Kelp.</title>
        <authorList>
            <person name="Sun Y.Y."/>
            <person name="Gong Y."/>
            <person name="Du Z.J."/>
        </authorList>
    </citation>
    <scope>NUCLEOTIDE SEQUENCE [LARGE SCALE GENOMIC DNA]</scope>
    <source>
        <strain evidence="2 3">SDUM040013</strain>
    </source>
</reference>